<accession>A0A975F2S4</accession>
<protein>
    <submittedName>
        <fullName evidence="1">Acyl carrier protein</fullName>
    </submittedName>
</protein>
<dbReference type="InterPro" id="IPR036736">
    <property type="entry name" value="ACP-like_sf"/>
</dbReference>
<keyword evidence="2" id="KW-1185">Reference proteome</keyword>
<dbReference type="RefSeq" id="WP_210120063.1">
    <property type="nucleotide sequence ID" value="NZ_CP054142.1"/>
</dbReference>
<dbReference type="AlphaFoldDB" id="A0A975F2S4"/>
<organism evidence="1 2">
    <name type="scientific">Treponema parvum</name>
    <dbReference type="NCBI Taxonomy" id="138851"/>
    <lineage>
        <taxon>Bacteria</taxon>
        <taxon>Pseudomonadati</taxon>
        <taxon>Spirochaetota</taxon>
        <taxon>Spirochaetia</taxon>
        <taxon>Spirochaetales</taxon>
        <taxon>Treponemataceae</taxon>
        <taxon>Treponema</taxon>
    </lineage>
</organism>
<dbReference type="Gene3D" id="1.10.1200.10">
    <property type="entry name" value="ACP-like"/>
    <property type="match status" value="1"/>
</dbReference>
<sequence>MIDKEYIRTYMAFDAHAEKIMSKLLSSTCDIDSFKIYIKQYLLAKFMLDSNTDEENIYALSVMSIRASLADKSEANLTSVDLRIGKYDCHHTNSAVQKKVFFMMNLEKKLGIRLNDDAASEVETVSDLVALLYPEYVRRTSDKEASYD</sequence>
<evidence type="ECO:0000313" key="1">
    <source>
        <dbReference type="EMBL" id="QTQ13367.1"/>
    </source>
</evidence>
<dbReference type="Proteomes" id="UP000671908">
    <property type="component" value="Chromosome"/>
</dbReference>
<evidence type="ECO:0000313" key="2">
    <source>
        <dbReference type="Proteomes" id="UP000671908"/>
    </source>
</evidence>
<gene>
    <name evidence="1" type="ORF">HRQ91_02245</name>
</gene>
<dbReference type="EMBL" id="CP054142">
    <property type="protein sequence ID" value="QTQ13367.1"/>
    <property type="molecule type" value="Genomic_DNA"/>
</dbReference>
<reference evidence="1 2" key="1">
    <citation type="journal article" date="2021" name="Microbiol. Resour. Announc.">
        <title>Complete Genome Sequences of Three Human Oral Treponema parvum Isolates.</title>
        <authorList>
            <person name="Zeng H."/>
            <person name="Watt R.M."/>
        </authorList>
    </citation>
    <scope>NUCLEOTIDE SEQUENCE [LARGE SCALE GENOMIC DNA]</scope>
    <source>
        <strain evidence="1 2">ATCC 700770</strain>
    </source>
</reference>
<name>A0A975F2S4_9SPIR</name>
<dbReference type="KEGG" id="tpav:HRQ91_02245"/>
<proteinExistence type="predicted"/>